<accession>A0A7C3F0S5</accession>
<evidence type="ECO:0000313" key="3">
    <source>
        <dbReference type="EMBL" id="HFK19688.1"/>
    </source>
</evidence>
<keyword evidence="1" id="KW-0812">Transmembrane</keyword>
<protein>
    <submittedName>
        <fullName evidence="3">Zinc ribbon domain-containing protein</fullName>
    </submittedName>
</protein>
<comment type="caution">
    <text evidence="3">The sequence shown here is derived from an EMBL/GenBank/DDBJ whole genome shotgun (WGS) entry which is preliminary data.</text>
</comment>
<sequence length="187" mass="20095">MPFCSNCGMQQQEGVKFCNNCGAPMQVQQQGVQPIVPQNVTPKEPEEIAYYKGEGELIIKRTEHRGAARKTMGILAGVGTLGIGYVLIGKDKTRKSKAEGQLIVTNKAIYCAGNDYPFDRIISITKQGTISKSIVLTFEKDVQAGGRAEGGFMGVGGLSIEAELKTKDIDGLFRGLERAKLAGIKGL</sequence>
<name>A0A7C3F0S5_9CREN</name>
<gene>
    <name evidence="3" type="ORF">ENS19_00195</name>
</gene>
<dbReference type="EMBL" id="DSTX01000001">
    <property type="protein sequence ID" value="HFK19688.1"/>
    <property type="molecule type" value="Genomic_DNA"/>
</dbReference>
<dbReference type="Pfam" id="PF13240">
    <property type="entry name" value="Zn_Ribbon_1"/>
    <property type="match status" value="1"/>
</dbReference>
<organism evidence="3">
    <name type="scientific">Candidatus Methanomethylicus mesodigestus</name>
    <dbReference type="NCBI Taxonomy" id="1867258"/>
    <lineage>
        <taxon>Archaea</taxon>
        <taxon>Thermoproteota</taxon>
        <taxon>Methanosuratincolia</taxon>
        <taxon>Candidatus Methanomethylicales</taxon>
        <taxon>Candidatus Methanomethylicaceae</taxon>
        <taxon>Candidatus Methanomethylicus</taxon>
    </lineage>
</organism>
<reference evidence="3" key="1">
    <citation type="journal article" date="2020" name="mSystems">
        <title>Genome- and Community-Level Interaction Insights into Carbon Utilization and Element Cycling Functions of Hydrothermarchaeota in Hydrothermal Sediment.</title>
        <authorList>
            <person name="Zhou Z."/>
            <person name="Liu Y."/>
            <person name="Xu W."/>
            <person name="Pan J."/>
            <person name="Luo Z.H."/>
            <person name="Li M."/>
        </authorList>
    </citation>
    <scope>NUCLEOTIDE SEQUENCE [LARGE SCALE GENOMIC DNA]</scope>
    <source>
        <strain evidence="3">SpSt-468</strain>
    </source>
</reference>
<evidence type="ECO:0000256" key="1">
    <source>
        <dbReference type="SAM" id="Phobius"/>
    </source>
</evidence>
<keyword evidence="1" id="KW-0472">Membrane</keyword>
<feature type="domain" description="Zinc-ribbon" evidence="2">
    <location>
        <begin position="3"/>
        <end position="25"/>
    </location>
</feature>
<dbReference type="AlphaFoldDB" id="A0A7C3F0S5"/>
<proteinExistence type="predicted"/>
<evidence type="ECO:0000259" key="2">
    <source>
        <dbReference type="Pfam" id="PF13240"/>
    </source>
</evidence>
<keyword evidence="1" id="KW-1133">Transmembrane helix</keyword>
<dbReference type="InterPro" id="IPR026870">
    <property type="entry name" value="Zinc_ribbon_dom"/>
</dbReference>
<feature type="transmembrane region" description="Helical" evidence="1">
    <location>
        <begin position="71"/>
        <end position="88"/>
    </location>
</feature>